<sequence length="205" mass="23921">MIPRTISIETLPNEILHRILSYQSWFDMLTSFWSLNVRFDSLVRSIISLNVNRLNTGLRITSDLAYNKCSTLFSLILKSSSLSSSVQRIHFDETNSIASDLIYEWLFNHNSVLNFPNLKSLILIRCGSIEPVVRSLLYLIEHQLDELTLTFDDTMFTDEYIHIRENSSKVFNQSNQLFICTYFKHEISFISPLNNPSLTRNIFNR</sequence>
<dbReference type="InterPro" id="IPR001810">
    <property type="entry name" value="F-box_dom"/>
</dbReference>
<evidence type="ECO:0000313" key="2">
    <source>
        <dbReference type="EMBL" id="CAF1443660.1"/>
    </source>
</evidence>
<feature type="domain" description="F-box" evidence="1">
    <location>
        <begin position="5"/>
        <end position="54"/>
    </location>
</feature>
<organism evidence="2 3">
    <name type="scientific">Rotaria magnacalcarata</name>
    <dbReference type="NCBI Taxonomy" id="392030"/>
    <lineage>
        <taxon>Eukaryota</taxon>
        <taxon>Metazoa</taxon>
        <taxon>Spiralia</taxon>
        <taxon>Gnathifera</taxon>
        <taxon>Rotifera</taxon>
        <taxon>Eurotatoria</taxon>
        <taxon>Bdelloidea</taxon>
        <taxon>Philodinida</taxon>
        <taxon>Philodinidae</taxon>
        <taxon>Rotaria</taxon>
    </lineage>
</organism>
<dbReference type="EMBL" id="CAJNOV010011288">
    <property type="protein sequence ID" value="CAF1443660.1"/>
    <property type="molecule type" value="Genomic_DNA"/>
</dbReference>
<evidence type="ECO:0000259" key="1">
    <source>
        <dbReference type="PROSITE" id="PS50181"/>
    </source>
</evidence>
<proteinExistence type="predicted"/>
<dbReference type="AlphaFoldDB" id="A0A815P3I7"/>
<comment type="caution">
    <text evidence="2">The sequence shown here is derived from an EMBL/GenBank/DDBJ whole genome shotgun (WGS) entry which is preliminary data.</text>
</comment>
<dbReference type="Proteomes" id="UP000663855">
    <property type="component" value="Unassembled WGS sequence"/>
</dbReference>
<name>A0A815P3I7_9BILA</name>
<reference evidence="2" key="1">
    <citation type="submission" date="2021-02" db="EMBL/GenBank/DDBJ databases">
        <authorList>
            <person name="Nowell W R."/>
        </authorList>
    </citation>
    <scope>NUCLEOTIDE SEQUENCE</scope>
</reference>
<gene>
    <name evidence="2" type="ORF">CJN711_LOCUS24196</name>
</gene>
<protein>
    <recommendedName>
        <fullName evidence="1">F-box domain-containing protein</fullName>
    </recommendedName>
</protein>
<evidence type="ECO:0000313" key="3">
    <source>
        <dbReference type="Proteomes" id="UP000663855"/>
    </source>
</evidence>
<dbReference type="PROSITE" id="PS50181">
    <property type="entry name" value="FBOX"/>
    <property type="match status" value="1"/>
</dbReference>
<accession>A0A815P3I7</accession>